<evidence type="ECO:0000256" key="1">
    <source>
        <dbReference type="SAM" id="MobiDB-lite"/>
    </source>
</evidence>
<protein>
    <submittedName>
        <fullName evidence="3">Uncharacterized protein</fullName>
    </submittedName>
</protein>
<sequence>MTTPESTDALAGAAIERLTPYLPAVGTTGPDTPGVDSAARSLHRTVAARLHALGETEALAEFVRQPRNNSLVRRLLATAIREDPAYAAELAAAVAAVPPPSAASQTPAGPATATAAATPTPAPPGTGRRFSRRALLIGLTVVVVAVAVVCLIARNILGDLDDSGGLTSQSSCADFRQAPREDRMRALQAIALARGVPELDSPFGLTAVTEACATQPERRVGDVVASFRD</sequence>
<organism evidence="3 4">
    <name type="scientific">Micromonospora pisi</name>
    <dbReference type="NCBI Taxonomy" id="589240"/>
    <lineage>
        <taxon>Bacteria</taxon>
        <taxon>Bacillati</taxon>
        <taxon>Actinomycetota</taxon>
        <taxon>Actinomycetes</taxon>
        <taxon>Micromonosporales</taxon>
        <taxon>Micromonosporaceae</taxon>
        <taxon>Micromonospora</taxon>
    </lineage>
</organism>
<gene>
    <name evidence="3" type="ORF">BDK92_2289</name>
</gene>
<dbReference type="Proteomes" id="UP000277671">
    <property type="component" value="Unassembled WGS sequence"/>
</dbReference>
<feature type="compositionally biased region" description="Low complexity" evidence="1">
    <location>
        <begin position="99"/>
        <end position="119"/>
    </location>
</feature>
<feature type="region of interest" description="Disordered" evidence="1">
    <location>
        <begin position="99"/>
        <end position="127"/>
    </location>
</feature>
<name>A0A495JG54_9ACTN</name>
<dbReference type="AlphaFoldDB" id="A0A495JG54"/>
<dbReference type="RefSeq" id="WP_121156671.1">
    <property type="nucleotide sequence ID" value="NZ_RBKT01000001.1"/>
</dbReference>
<keyword evidence="4" id="KW-1185">Reference proteome</keyword>
<evidence type="ECO:0000313" key="3">
    <source>
        <dbReference type="EMBL" id="RKR87986.1"/>
    </source>
</evidence>
<evidence type="ECO:0000256" key="2">
    <source>
        <dbReference type="SAM" id="Phobius"/>
    </source>
</evidence>
<comment type="caution">
    <text evidence="3">The sequence shown here is derived from an EMBL/GenBank/DDBJ whole genome shotgun (WGS) entry which is preliminary data.</text>
</comment>
<evidence type="ECO:0000313" key="4">
    <source>
        <dbReference type="Proteomes" id="UP000277671"/>
    </source>
</evidence>
<dbReference type="OrthoDB" id="3383981at2"/>
<keyword evidence="2" id="KW-0812">Transmembrane</keyword>
<accession>A0A495JG54</accession>
<keyword evidence="2" id="KW-0472">Membrane</keyword>
<keyword evidence="2" id="KW-1133">Transmembrane helix</keyword>
<proteinExistence type="predicted"/>
<reference evidence="3 4" key="1">
    <citation type="submission" date="2018-10" db="EMBL/GenBank/DDBJ databases">
        <title>Sequencing the genomes of 1000 actinobacteria strains.</title>
        <authorList>
            <person name="Klenk H.-P."/>
        </authorList>
    </citation>
    <scope>NUCLEOTIDE SEQUENCE [LARGE SCALE GENOMIC DNA]</scope>
    <source>
        <strain evidence="3 4">DSM 45175</strain>
    </source>
</reference>
<dbReference type="EMBL" id="RBKT01000001">
    <property type="protein sequence ID" value="RKR87986.1"/>
    <property type="molecule type" value="Genomic_DNA"/>
</dbReference>
<feature type="transmembrane region" description="Helical" evidence="2">
    <location>
        <begin position="134"/>
        <end position="157"/>
    </location>
</feature>